<evidence type="ECO:0000313" key="2">
    <source>
        <dbReference type="EMBL" id="KAK3766263.1"/>
    </source>
</evidence>
<reference evidence="2" key="1">
    <citation type="journal article" date="2023" name="G3 (Bethesda)">
        <title>A reference genome for the long-term kleptoplast-retaining sea slug Elysia crispata morphotype clarki.</title>
        <authorList>
            <person name="Eastman K.E."/>
            <person name="Pendleton A.L."/>
            <person name="Shaikh M.A."/>
            <person name="Suttiyut T."/>
            <person name="Ogas R."/>
            <person name="Tomko P."/>
            <person name="Gavelis G."/>
            <person name="Widhalm J.R."/>
            <person name="Wisecaver J.H."/>
        </authorList>
    </citation>
    <scope>NUCLEOTIDE SEQUENCE</scope>
    <source>
        <strain evidence="2">ECLA1</strain>
    </source>
</reference>
<feature type="compositionally biased region" description="Polar residues" evidence="1">
    <location>
        <begin position="1"/>
        <end position="14"/>
    </location>
</feature>
<name>A0AAE0ZBH4_9GAST</name>
<keyword evidence="3" id="KW-1185">Reference proteome</keyword>
<dbReference type="EMBL" id="JAWDGP010004239">
    <property type="protein sequence ID" value="KAK3766263.1"/>
    <property type="molecule type" value="Genomic_DNA"/>
</dbReference>
<dbReference type="AlphaFoldDB" id="A0AAE0ZBH4"/>
<proteinExistence type="predicted"/>
<evidence type="ECO:0000256" key="1">
    <source>
        <dbReference type="SAM" id="MobiDB-lite"/>
    </source>
</evidence>
<protein>
    <submittedName>
        <fullName evidence="2">Uncharacterized protein</fullName>
    </submittedName>
</protein>
<feature type="region of interest" description="Disordered" evidence="1">
    <location>
        <begin position="1"/>
        <end position="25"/>
    </location>
</feature>
<sequence length="96" mass="11127">MSRSDQFRTSISSSRGRRANPQPIPQFFRPVHHKLKHQTTSVEVWRLARLSFLQETLWRMSSSVCSRRLLCQVKLLTRDAVANELKCVFSLTPMPG</sequence>
<gene>
    <name evidence="2" type="ORF">RRG08_044316</name>
</gene>
<dbReference type="Proteomes" id="UP001283361">
    <property type="component" value="Unassembled WGS sequence"/>
</dbReference>
<accession>A0AAE0ZBH4</accession>
<comment type="caution">
    <text evidence="2">The sequence shown here is derived from an EMBL/GenBank/DDBJ whole genome shotgun (WGS) entry which is preliminary data.</text>
</comment>
<evidence type="ECO:0000313" key="3">
    <source>
        <dbReference type="Proteomes" id="UP001283361"/>
    </source>
</evidence>
<organism evidence="2 3">
    <name type="scientific">Elysia crispata</name>
    <name type="common">lettuce slug</name>
    <dbReference type="NCBI Taxonomy" id="231223"/>
    <lineage>
        <taxon>Eukaryota</taxon>
        <taxon>Metazoa</taxon>
        <taxon>Spiralia</taxon>
        <taxon>Lophotrochozoa</taxon>
        <taxon>Mollusca</taxon>
        <taxon>Gastropoda</taxon>
        <taxon>Heterobranchia</taxon>
        <taxon>Euthyneura</taxon>
        <taxon>Panpulmonata</taxon>
        <taxon>Sacoglossa</taxon>
        <taxon>Placobranchoidea</taxon>
        <taxon>Plakobranchidae</taxon>
        <taxon>Elysia</taxon>
    </lineage>
</organism>